<dbReference type="Proteomes" id="UP000019483">
    <property type="component" value="Unassembled WGS sequence"/>
</dbReference>
<gene>
    <name evidence="1" type="ORF">MettiDRAFT_2374</name>
</gene>
<keyword evidence="2" id="KW-1185">Reference proteome</keyword>
<reference evidence="1 2" key="1">
    <citation type="submission" date="2013-08" db="EMBL/GenBank/DDBJ databases">
        <authorList>
            <consortium name="DOE Joint Genome Institute"/>
            <person name="Eisen J."/>
            <person name="Huntemann M."/>
            <person name="Han J."/>
            <person name="Chen A."/>
            <person name="Kyrpides N."/>
            <person name="Mavromatis K."/>
            <person name="Markowitz V."/>
            <person name="Palaniappan K."/>
            <person name="Ivanova N."/>
            <person name="Schaumberg A."/>
            <person name="Pati A."/>
            <person name="Liolios K."/>
            <person name="Nordberg H.P."/>
            <person name="Cantor M.N."/>
            <person name="Hua S.X."/>
            <person name="Woyke T."/>
        </authorList>
    </citation>
    <scope>NUCLEOTIDE SEQUENCE [LARGE SCALE GENOMIC DNA]</scope>
    <source>
        <strain evidence="1 2">DSM 2278</strain>
    </source>
</reference>
<evidence type="ECO:0000313" key="2">
    <source>
        <dbReference type="Proteomes" id="UP000019483"/>
    </source>
</evidence>
<organism evidence="1 2">
    <name type="scientific">Methanolobus tindarius DSM 2278</name>
    <dbReference type="NCBI Taxonomy" id="1090322"/>
    <lineage>
        <taxon>Archaea</taxon>
        <taxon>Methanobacteriati</taxon>
        <taxon>Methanobacteriota</taxon>
        <taxon>Stenosarchaea group</taxon>
        <taxon>Methanomicrobia</taxon>
        <taxon>Methanosarcinales</taxon>
        <taxon>Methanosarcinaceae</taxon>
        <taxon>Methanolobus</taxon>
    </lineage>
</organism>
<comment type="caution">
    <text evidence="1">The sequence shown here is derived from an EMBL/GenBank/DDBJ whole genome shotgun (WGS) entry which is preliminary data.</text>
</comment>
<proteinExistence type="predicted"/>
<accession>W9DZT6</accession>
<sequence>MLILRMHDISVFMTKENRAQSVVPEGHRTGGLPTSEEFERLLPVVLNENKELIEALARK</sequence>
<protein>
    <submittedName>
        <fullName evidence="1">Uncharacterized protein</fullName>
    </submittedName>
</protein>
<name>W9DZT6_METTI</name>
<dbReference type="EMBL" id="AZAJ01000001">
    <property type="protein sequence ID" value="ETA68886.1"/>
    <property type="molecule type" value="Genomic_DNA"/>
</dbReference>
<evidence type="ECO:0000313" key="1">
    <source>
        <dbReference type="EMBL" id="ETA68886.1"/>
    </source>
</evidence>
<dbReference type="AlphaFoldDB" id="W9DZT6"/>